<evidence type="ECO:0000313" key="1">
    <source>
        <dbReference type="EMBL" id="TVU56560.1"/>
    </source>
</evidence>
<accession>A0A558GI44</accession>
<dbReference type="AlphaFoldDB" id="A0A558GI44"/>
<evidence type="ECO:0000313" key="2">
    <source>
        <dbReference type="Proteomes" id="UP000320531"/>
    </source>
</evidence>
<protein>
    <submittedName>
        <fullName evidence="1">Uncharacterized protein</fullName>
    </submittedName>
</protein>
<dbReference type="Proteomes" id="UP000320531">
    <property type="component" value="Unassembled WGS sequence"/>
</dbReference>
<sequence>MLRQRVRGRRKISDMQCAVTVEHAPALGWGDIEGNAQAWFGEENLKHRDGFLCRIFAERDLCGGLRS</sequence>
<proteinExistence type="predicted"/>
<comment type="caution">
    <text evidence="1">The sequence shown here is derived from an EMBL/GenBank/DDBJ whole genome shotgun (WGS) entry which is preliminary data.</text>
</comment>
<organism evidence="1 2">
    <name type="scientific">Corynebacterium aurimucosum</name>
    <dbReference type="NCBI Taxonomy" id="169292"/>
    <lineage>
        <taxon>Bacteria</taxon>
        <taxon>Bacillati</taxon>
        <taxon>Actinomycetota</taxon>
        <taxon>Actinomycetes</taxon>
        <taxon>Mycobacteriales</taxon>
        <taxon>Corynebacteriaceae</taxon>
        <taxon>Corynebacterium</taxon>
    </lineage>
</organism>
<gene>
    <name evidence="1" type="ORF">FQK23_07520</name>
</gene>
<reference evidence="1 2" key="1">
    <citation type="submission" date="2019-07" db="EMBL/GenBank/DDBJ databases">
        <title>Draft genome of C. aurimucosum strain 14-2523.</title>
        <authorList>
            <person name="Pacheco L.G.C."/>
            <person name="Aguiar E.R.G.R."/>
            <person name="Navas J."/>
            <person name="Santos C.S."/>
            <person name="Rocha D.J.P.G."/>
        </authorList>
    </citation>
    <scope>NUCLEOTIDE SEQUENCE [LARGE SCALE GENOMIC DNA]</scope>
    <source>
        <strain evidence="1 2">14-2523</strain>
    </source>
</reference>
<dbReference type="EMBL" id="VMTY01000021">
    <property type="protein sequence ID" value="TVU56560.1"/>
    <property type="molecule type" value="Genomic_DNA"/>
</dbReference>
<name>A0A558GI44_9CORY</name>